<evidence type="ECO:0000313" key="2">
    <source>
        <dbReference type="Proteomes" id="UP001234178"/>
    </source>
</evidence>
<reference evidence="1 2" key="1">
    <citation type="journal article" date="2023" name="Nucleic Acids Res.">
        <title>The hologenome of Daphnia magna reveals possible DNA methylation and microbiome-mediated evolution of the host genome.</title>
        <authorList>
            <person name="Chaturvedi A."/>
            <person name="Li X."/>
            <person name="Dhandapani V."/>
            <person name="Marshall H."/>
            <person name="Kissane S."/>
            <person name="Cuenca-Cambronero M."/>
            <person name="Asole G."/>
            <person name="Calvet F."/>
            <person name="Ruiz-Romero M."/>
            <person name="Marangio P."/>
            <person name="Guigo R."/>
            <person name="Rago D."/>
            <person name="Mirbahai L."/>
            <person name="Eastwood N."/>
            <person name="Colbourne J.K."/>
            <person name="Zhou J."/>
            <person name="Mallon E."/>
            <person name="Orsini L."/>
        </authorList>
    </citation>
    <scope>NUCLEOTIDE SEQUENCE [LARGE SCALE GENOMIC DNA]</scope>
    <source>
        <strain evidence="1">LRV0_1</strain>
    </source>
</reference>
<keyword evidence="2" id="KW-1185">Reference proteome</keyword>
<name>A0ABR0AA53_9CRUS</name>
<accession>A0ABR0AA53</accession>
<protein>
    <submittedName>
        <fullName evidence="1">Uncharacterized protein</fullName>
    </submittedName>
</protein>
<organism evidence="1 2">
    <name type="scientific">Daphnia magna</name>
    <dbReference type="NCBI Taxonomy" id="35525"/>
    <lineage>
        <taxon>Eukaryota</taxon>
        <taxon>Metazoa</taxon>
        <taxon>Ecdysozoa</taxon>
        <taxon>Arthropoda</taxon>
        <taxon>Crustacea</taxon>
        <taxon>Branchiopoda</taxon>
        <taxon>Diplostraca</taxon>
        <taxon>Cladocera</taxon>
        <taxon>Anomopoda</taxon>
        <taxon>Daphniidae</taxon>
        <taxon>Daphnia</taxon>
    </lineage>
</organism>
<evidence type="ECO:0000313" key="1">
    <source>
        <dbReference type="EMBL" id="KAK4022017.1"/>
    </source>
</evidence>
<proteinExistence type="predicted"/>
<dbReference type="EMBL" id="JAOYFB010000037">
    <property type="protein sequence ID" value="KAK4022017.1"/>
    <property type="molecule type" value="Genomic_DNA"/>
</dbReference>
<dbReference type="Proteomes" id="UP001234178">
    <property type="component" value="Unassembled WGS sequence"/>
</dbReference>
<comment type="caution">
    <text evidence="1">The sequence shown here is derived from an EMBL/GenBank/DDBJ whole genome shotgun (WGS) entry which is preliminary data.</text>
</comment>
<sequence>MKIKNLSKRCGFKFHLIHLQTMPAASPAVLHGTFLRRGKNHKDLISFYDQRRQESNKLTVPELNLLCVDALEPCPKPSSYTQTGDWPSALFAVLCLFACLL</sequence>
<gene>
    <name evidence="1" type="ORF">OUZ56_007504</name>
</gene>